<comment type="caution">
    <text evidence="1">The sequence shown here is derived from an EMBL/GenBank/DDBJ whole genome shotgun (WGS) entry which is preliminary data.</text>
</comment>
<gene>
    <name evidence="1" type="ORF">WQ57_16215</name>
</gene>
<dbReference type="PATRIC" id="fig|1408103.3.peg.3609"/>
<dbReference type="Proteomes" id="UP000034166">
    <property type="component" value="Unassembled WGS sequence"/>
</dbReference>
<dbReference type="RefSeq" id="WP_046524814.1">
    <property type="nucleotide sequence ID" value="NZ_LAYY01000019.1"/>
</dbReference>
<proteinExistence type="predicted"/>
<evidence type="ECO:0008006" key="3">
    <source>
        <dbReference type="Google" id="ProtNLM"/>
    </source>
</evidence>
<reference evidence="1 2" key="1">
    <citation type="submission" date="2015-04" db="EMBL/GenBank/DDBJ databases">
        <title>Taxonomic description and genome sequence of Bacillus campisalis sp. nov., a novel member of the genus Bacillus isolated from solar saltern.</title>
        <authorList>
            <person name="Mathan Kumar R."/>
            <person name="Kaur G."/>
            <person name="Kumar A."/>
            <person name="Singh N.K."/>
            <person name="Kaur N."/>
            <person name="Kumar N."/>
            <person name="Mayilraj S."/>
        </authorList>
    </citation>
    <scope>NUCLEOTIDE SEQUENCE [LARGE SCALE GENOMIC DNA]</scope>
    <source>
        <strain evidence="1 2">SA2-6</strain>
    </source>
</reference>
<name>A0A0M2SWC5_9BACI</name>
<dbReference type="AlphaFoldDB" id="A0A0M2SWC5"/>
<keyword evidence="2" id="KW-1185">Reference proteome</keyword>
<evidence type="ECO:0000313" key="1">
    <source>
        <dbReference type="EMBL" id="KKK36930.1"/>
    </source>
</evidence>
<dbReference type="EMBL" id="LAYY01000019">
    <property type="protein sequence ID" value="KKK36930.1"/>
    <property type="molecule type" value="Genomic_DNA"/>
</dbReference>
<organism evidence="1 2">
    <name type="scientific">Mesobacillus campisalis</name>
    <dbReference type="NCBI Taxonomy" id="1408103"/>
    <lineage>
        <taxon>Bacteria</taxon>
        <taxon>Bacillati</taxon>
        <taxon>Bacillota</taxon>
        <taxon>Bacilli</taxon>
        <taxon>Bacillales</taxon>
        <taxon>Bacillaceae</taxon>
        <taxon>Mesobacillus</taxon>
    </lineage>
</organism>
<evidence type="ECO:0000313" key="2">
    <source>
        <dbReference type="Proteomes" id="UP000034166"/>
    </source>
</evidence>
<protein>
    <recommendedName>
        <fullName evidence="3">DUF3813 domain-containing protein</fullName>
    </recommendedName>
</protein>
<accession>A0A0M2SWC5</accession>
<dbReference type="Pfam" id="PF12758">
    <property type="entry name" value="DUF3813"/>
    <property type="match status" value="1"/>
</dbReference>
<dbReference type="InterPro" id="IPR024217">
    <property type="entry name" value="DUF3813"/>
</dbReference>
<sequence>MGNRLFQEAREAVKIAQEAGTGQQAAISRAENALSSAFANSSLAEKQQLHQYQDELDSIKNHQ</sequence>